<comment type="caution">
    <text evidence="1">The sequence shown here is derived from an EMBL/GenBank/DDBJ whole genome shotgun (WGS) entry which is preliminary data.</text>
</comment>
<proteinExistence type="predicted"/>
<dbReference type="EMBL" id="SMGO01000003">
    <property type="protein sequence ID" value="TCK80616.1"/>
    <property type="molecule type" value="Genomic_DNA"/>
</dbReference>
<sequence>MEGSYNMNSLVGVAPNEILLHGPSKLLIDQYHWHLPKTGIVASYSPKAKDTLDHFGIFRGVDQIEAFAQATTVSCATFLEAKKRNCAPIELRDLFVPAFISVGQVYFHHYLEEGDTFICAGQIKFYKFRQMVCDGRIYKVPKGYDLSAYFNDFNEDMLHTYMFPPDFILVAELFDITGRALKKEFFNQ</sequence>
<gene>
    <name evidence="1" type="ORF">C8N28_2359</name>
</gene>
<organism evidence="1 2">
    <name type="scientific">Albibacterium bauzanense</name>
    <dbReference type="NCBI Taxonomy" id="653929"/>
    <lineage>
        <taxon>Bacteria</taxon>
        <taxon>Pseudomonadati</taxon>
        <taxon>Bacteroidota</taxon>
        <taxon>Sphingobacteriia</taxon>
        <taxon>Sphingobacteriales</taxon>
        <taxon>Sphingobacteriaceae</taxon>
        <taxon>Albibacterium</taxon>
    </lineage>
</organism>
<accession>A0A4R1LNK2</accession>
<protein>
    <submittedName>
        <fullName evidence="1">Uncharacterized protein</fullName>
    </submittedName>
</protein>
<evidence type="ECO:0000313" key="2">
    <source>
        <dbReference type="Proteomes" id="UP000294616"/>
    </source>
</evidence>
<evidence type="ECO:0000313" key="1">
    <source>
        <dbReference type="EMBL" id="TCK80616.1"/>
    </source>
</evidence>
<name>A0A4R1LNK2_9SPHI</name>
<dbReference type="AlphaFoldDB" id="A0A4R1LNK2"/>
<dbReference type="Gene3D" id="3.10.129.10">
    <property type="entry name" value="Hotdog Thioesterase"/>
    <property type="match status" value="1"/>
</dbReference>
<reference evidence="1 2" key="1">
    <citation type="submission" date="2019-03" db="EMBL/GenBank/DDBJ databases">
        <title>Genomic Encyclopedia of Archaeal and Bacterial Type Strains, Phase II (KMG-II): from individual species to whole genera.</title>
        <authorList>
            <person name="Goeker M."/>
        </authorList>
    </citation>
    <scope>NUCLEOTIDE SEQUENCE [LARGE SCALE GENOMIC DNA]</scope>
    <source>
        <strain evidence="1 2">DSM 22554</strain>
    </source>
</reference>
<keyword evidence="2" id="KW-1185">Reference proteome</keyword>
<dbReference type="Proteomes" id="UP000294616">
    <property type="component" value="Unassembled WGS sequence"/>
</dbReference>